<reference evidence="10 11" key="1">
    <citation type="submission" date="2014-12" db="EMBL/GenBank/DDBJ databases">
        <title>Genome assembly of Enhygromyxa salina DSM 15201.</title>
        <authorList>
            <person name="Sharma G."/>
            <person name="Subramanian S."/>
        </authorList>
    </citation>
    <scope>NUCLEOTIDE SEQUENCE [LARGE SCALE GENOMIC DNA]</scope>
    <source>
        <strain evidence="10 11">DSM 15201</strain>
    </source>
</reference>
<dbReference type="FunFam" id="3.30.70.20:FF:000045">
    <property type="entry name" value="Ferredoxin, 4Fe-4S"/>
    <property type="match status" value="1"/>
</dbReference>
<accession>A0A0C2CPR6</accession>
<feature type="compositionally biased region" description="Basic residues" evidence="8">
    <location>
        <begin position="1"/>
        <end position="10"/>
    </location>
</feature>
<dbReference type="PROSITE" id="PS00198">
    <property type="entry name" value="4FE4S_FER_1"/>
    <property type="match status" value="1"/>
</dbReference>
<evidence type="ECO:0000256" key="4">
    <source>
        <dbReference type="ARBA" id="ARBA00022723"/>
    </source>
</evidence>
<dbReference type="NCBIfam" id="NF033683">
    <property type="entry name" value="di_4Fe-4S_YfhL"/>
    <property type="match status" value="1"/>
</dbReference>
<dbReference type="InterPro" id="IPR017896">
    <property type="entry name" value="4Fe4S_Fe-S-bd"/>
</dbReference>
<evidence type="ECO:0000256" key="8">
    <source>
        <dbReference type="SAM" id="MobiDB-lite"/>
    </source>
</evidence>
<dbReference type="GO" id="GO:0051539">
    <property type="term" value="F:4 iron, 4 sulfur cluster binding"/>
    <property type="evidence" value="ECO:0007669"/>
    <property type="project" value="UniProtKB-KW"/>
</dbReference>
<keyword evidence="3" id="KW-0004">4Fe-4S</keyword>
<dbReference type="Pfam" id="PF00037">
    <property type="entry name" value="Fer4"/>
    <property type="match status" value="1"/>
</dbReference>
<keyword evidence="6" id="KW-0408">Iron</keyword>
<evidence type="ECO:0000259" key="9">
    <source>
        <dbReference type="PROSITE" id="PS51379"/>
    </source>
</evidence>
<organism evidence="10 11">
    <name type="scientific">Enhygromyxa salina</name>
    <dbReference type="NCBI Taxonomy" id="215803"/>
    <lineage>
        <taxon>Bacteria</taxon>
        <taxon>Pseudomonadati</taxon>
        <taxon>Myxococcota</taxon>
        <taxon>Polyangia</taxon>
        <taxon>Nannocystales</taxon>
        <taxon>Nannocystaceae</taxon>
        <taxon>Enhygromyxa</taxon>
    </lineage>
</organism>
<dbReference type="PROSITE" id="PS51379">
    <property type="entry name" value="4FE4S_FER_2"/>
    <property type="match status" value="1"/>
</dbReference>
<dbReference type="RefSeq" id="WP_276204402.1">
    <property type="nucleotide sequence ID" value="NZ_JMCC02000105.1"/>
</dbReference>
<dbReference type="PANTHER" id="PTHR24960:SF79">
    <property type="entry name" value="PHOTOSYSTEM I IRON-SULFUR CENTER"/>
    <property type="match status" value="1"/>
</dbReference>
<dbReference type="AlphaFoldDB" id="A0A0C2CPR6"/>
<dbReference type="SUPFAM" id="SSF54862">
    <property type="entry name" value="4Fe-4S ferredoxins"/>
    <property type="match status" value="1"/>
</dbReference>
<comment type="caution">
    <text evidence="10">The sequence shown here is derived from an EMBL/GenBank/DDBJ whole genome shotgun (WGS) entry which is preliminary data.</text>
</comment>
<keyword evidence="4" id="KW-0479">Metal-binding</keyword>
<keyword evidence="2" id="KW-0813">Transport</keyword>
<feature type="domain" description="4Fe-4S ferredoxin-type" evidence="9">
    <location>
        <begin position="29"/>
        <end position="58"/>
    </location>
</feature>
<comment type="cofactor">
    <cofactor evidence="1">
        <name>[4Fe-4S] cluster</name>
        <dbReference type="ChEBI" id="CHEBI:49883"/>
    </cofactor>
</comment>
<evidence type="ECO:0000256" key="6">
    <source>
        <dbReference type="ARBA" id="ARBA00023004"/>
    </source>
</evidence>
<dbReference type="Gene3D" id="3.30.70.20">
    <property type="match status" value="1"/>
</dbReference>
<evidence type="ECO:0000256" key="7">
    <source>
        <dbReference type="ARBA" id="ARBA00023014"/>
    </source>
</evidence>
<evidence type="ECO:0000256" key="2">
    <source>
        <dbReference type="ARBA" id="ARBA00022448"/>
    </source>
</evidence>
<dbReference type="Proteomes" id="UP000031599">
    <property type="component" value="Unassembled WGS sequence"/>
</dbReference>
<dbReference type="InterPro" id="IPR047927">
    <property type="entry name" value="YfhL-like"/>
</dbReference>
<protein>
    <submittedName>
        <fullName evidence="10">4Fe-4S ferredoxin, iron-sulfur binding protein</fullName>
    </submittedName>
</protein>
<name>A0A0C2CPR6_9BACT</name>
<evidence type="ECO:0000313" key="10">
    <source>
        <dbReference type="EMBL" id="KIG13181.1"/>
    </source>
</evidence>
<evidence type="ECO:0000256" key="3">
    <source>
        <dbReference type="ARBA" id="ARBA00022485"/>
    </source>
</evidence>
<proteinExistence type="predicted"/>
<evidence type="ECO:0000256" key="1">
    <source>
        <dbReference type="ARBA" id="ARBA00001966"/>
    </source>
</evidence>
<dbReference type="EMBL" id="JMCC02000105">
    <property type="protein sequence ID" value="KIG13181.1"/>
    <property type="molecule type" value="Genomic_DNA"/>
</dbReference>
<evidence type="ECO:0000256" key="5">
    <source>
        <dbReference type="ARBA" id="ARBA00022982"/>
    </source>
</evidence>
<feature type="region of interest" description="Disordered" evidence="8">
    <location>
        <begin position="1"/>
        <end position="26"/>
    </location>
</feature>
<dbReference type="InterPro" id="IPR050157">
    <property type="entry name" value="PSI_iron-sulfur_center"/>
</dbReference>
<dbReference type="GO" id="GO:0005737">
    <property type="term" value="C:cytoplasm"/>
    <property type="evidence" value="ECO:0007669"/>
    <property type="project" value="TreeGrafter"/>
</dbReference>
<evidence type="ECO:0000313" key="11">
    <source>
        <dbReference type="Proteomes" id="UP000031599"/>
    </source>
</evidence>
<sequence length="124" mass="13998">MTPATKRRVSKPPLELGELEHESAHQETRMATHITEECINCGACEPECPNEAISEGDEIYVIDPKLCTECVGFHDYEACQAVCPVECCLPDPELREDESTLIARAREIHKDKSFSDDFPSRFKK</sequence>
<gene>
    <name evidence="10" type="ORF">DB30_00489</name>
</gene>
<dbReference type="InterPro" id="IPR017900">
    <property type="entry name" value="4Fe4S_Fe_S_CS"/>
</dbReference>
<dbReference type="GO" id="GO:0046872">
    <property type="term" value="F:metal ion binding"/>
    <property type="evidence" value="ECO:0007669"/>
    <property type="project" value="UniProtKB-KW"/>
</dbReference>
<keyword evidence="7" id="KW-0411">Iron-sulfur</keyword>
<keyword evidence="5" id="KW-0249">Electron transport</keyword>
<dbReference type="PANTHER" id="PTHR24960">
    <property type="entry name" value="PHOTOSYSTEM I IRON-SULFUR CENTER-RELATED"/>
    <property type="match status" value="1"/>
</dbReference>